<dbReference type="PANTHER" id="PTHR10315">
    <property type="entry name" value="E3 UBIQUITIN PROTEIN LIGASE SIAH"/>
    <property type="match status" value="1"/>
</dbReference>
<dbReference type="InterPro" id="IPR052088">
    <property type="entry name" value="E3_ubiquitin-ligase_SINA"/>
</dbReference>
<evidence type="ECO:0000256" key="2">
    <source>
        <dbReference type="ARBA" id="ARBA00022771"/>
    </source>
</evidence>
<dbReference type="SUPFAM" id="SSF57850">
    <property type="entry name" value="RING/U-box"/>
    <property type="match status" value="1"/>
</dbReference>
<keyword evidence="2" id="KW-0863">Zinc-finger</keyword>
<dbReference type="GO" id="GO:0005737">
    <property type="term" value="C:cytoplasm"/>
    <property type="evidence" value="ECO:0007669"/>
    <property type="project" value="TreeGrafter"/>
</dbReference>
<dbReference type="EMBL" id="RWGY01000029">
    <property type="protein sequence ID" value="TVU17705.1"/>
    <property type="molecule type" value="Genomic_DNA"/>
</dbReference>
<dbReference type="InterPro" id="IPR049548">
    <property type="entry name" value="Sina-like_RING"/>
</dbReference>
<keyword evidence="1" id="KW-0479">Metal-binding</keyword>
<feature type="non-terminal residue" evidence="5">
    <location>
        <position position="1"/>
    </location>
</feature>
<evidence type="ECO:0000256" key="3">
    <source>
        <dbReference type="ARBA" id="ARBA00022833"/>
    </source>
</evidence>
<dbReference type="GO" id="GO:0008270">
    <property type="term" value="F:zinc ion binding"/>
    <property type="evidence" value="ECO:0007669"/>
    <property type="project" value="UniProtKB-KW"/>
</dbReference>
<reference evidence="5 6" key="1">
    <citation type="journal article" date="2019" name="Sci. Rep.">
        <title>A high-quality genome of Eragrostis curvula grass provides insights into Poaceae evolution and supports new strategies to enhance forage quality.</title>
        <authorList>
            <person name="Carballo J."/>
            <person name="Santos B.A.C.M."/>
            <person name="Zappacosta D."/>
            <person name="Garbus I."/>
            <person name="Selva J.P."/>
            <person name="Gallo C.A."/>
            <person name="Diaz A."/>
            <person name="Albertini E."/>
            <person name="Caccamo M."/>
            <person name="Echenique V."/>
        </authorList>
    </citation>
    <scope>NUCLEOTIDE SEQUENCE [LARGE SCALE GENOMIC DNA]</scope>
    <source>
        <strain evidence="6">cv. Victoria</strain>
        <tissue evidence="5">Leaf</tissue>
    </source>
</reference>
<organism evidence="5 6">
    <name type="scientific">Eragrostis curvula</name>
    <name type="common">weeping love grass</name>
    <dbReference type="NCBI Taxonomy" id="38414"/>
    <lineage>
        <taxon>Eukaryota</taxon>
        <taxon>Viridiplantae</taxon>
        <taxon>Streptophyta</taxon>
        <taxon>Embryophyta</taxon>
        <taxon>Tracheophyta</taxon>
        <taxon>Spermatophyta</taxon>
        <taxon>Magnoliopsida</taxon>
        <taxon>Liliopsida</taxon>
        <taxon>Poales</taxon>
        <taxon>Poaceae</taxon>
        <taxon>PACMAD clade</taxon>
        <taxon>Chloridoideae</taxon>
        <taxon>Eragrostideae</taxon>
        <taxon>Eragrostidinae</taxon>
        <taxon>Eragrostis</taxon>
    </lineage>
</organism>
<dbReference type="Gramene" id="TVU17705">
    <property type="protein sequence ID" value="TVU17705"/>
    <property type="gene ID" value="EJB05_33756"/>
</dbReference>
<accession>A0A5J9U2D6</accession>
<dbReference type="AlphaFoldDB" id="A0A5J9U2D6"/>
<dbReference type="Gene3D" id="3.30.40.10">
    <property type="entry name" value="Zinc/RING finger domain, C3HC4 (zinc finger)"/>
    <property type="match status" value="1"/>
</dbReference>
<dbReference type="Proteomes" id="UP000324897">
    <property type="component" value="Chromosome 7"/>
</dbReference>
<protein>
    <recommendedName>
        <fullName evidence="4">E3 ubiquitin-protein ligase Sina-like RING finger domain-containing protein</fullName>
    </recommendedName>
</protein>
<name>A0A5J9U2D6_9POAL</name>
<dbReference type="OrthoDB" id="4788989at2759"/>
<comment type="caution">
    <text evidence="5">The sequence shown here is derived from an EMBL/GenBank/DDBJ whole genome shotgun (WGS) entry which is preliminary data.</text>
</comment>
<sequence length="99" mass="10448">MEPGDRRLYEVELDADALDCGVCFLPLKPPIFQCQVGHVVCSPCRDSLAAAGGKCHACDASTAGATPWSAWWSPSVCRAQTPLVAALRGRRTTTGTVTA</sequence>
<proteinExistence type="predicted"/>
<evidence type="ECO:0000259" key="4">
    <source>
        <dbReference type="Pfam" id="PF21362"/>
    </source>
</evidence>
<feature type="domain" description="E3 ubiquitin-protein ligase Sina-like RING finger" evidence="4">
    <location>
        <begin position="20"/>
        <end position="58"/>
    </location>
</feature>
<evidence type="ECO:0000256" key="1">
    <source>
        <dbReference type="ARBA" id="ARBA00022723"/>
    </source>
</evidence>
<evidence type="ECO:0000313" key="5">
    <source>
        <dbReference type="EMBL" id="TVU17705.1"/>
    </source>
</evidence>
<keyword evidence="3" id="KW-0862">Zinc</keyword>
<dbReference type="GO" id="GO:0061630">
    <property type="term" value="F:ubiquitin protein ligase activity"/>
    <property type="evidence" value="ECO:0007669"/>
    <property type="project" value="TreeGrafter"/>
</dbReference>
<gene>
    <name evidence="5" type="ORF">EJB05_33756</name>
</gene>
<evidence type="ECO:0000313" key="6">
    <source>
        <dbReference type="Proteomes" id="UP000324897"/>
    </source>
</evidence>
<keyword evidence="6" id="KW-1185">Reference proteome</keyword>
<dbReference type="Pfam" id="PF21362">
    <property type="entry name" value="Sina_RING"/>
    <property type="match status" value="1"/>
</dbReference>
<dbReference type="PANTHER" id="PTHR10315:SF83">
    <property type="entry name" value="RING-TYPE E3 UBIQUITIN TRANSFERASE"/>
    <property type="match status" value="1"/>
</dbReference>
<dbReference type="InterPro" id="IPR013083">
    <property type="entry name" value="Znf_RING/FYVE/PHD"/>
</dbReference>